<evidence type="ECO:0000256" key="1">
    <source>
        <dbReference type="ARBA" id="ARBA00004225"/>
    </source>
</evidence>
<evidence type="ECO:0000256" key="4">
    <source>
        <dbReference type="ARBA" id="ARBA00023128"/>
    </source>
</evidence>
<dbReference type="InParanoid" id="A0A5J5ENM9"/>
<protein>
    <submittedName>
        <fullName evidence="8">ATP synthase regulation protein NCA2-domain-containing protein</fullName>
    </submittedName>
</protein>
<dbReference type="AlphaFoldDB" id="A0A5J5ENM9"/>
<name>A0A5J5ENM9_9PEZI</name>
<organism evidence="8 9">
    <name type="scientific">Sphaerosporella brunnea</name>
    <dbReference type="NCBI Taxonomy" id="1250544"/>
    <lineage>
        <taxon>Eukaryota</taxon>
        <taxon>Fungi</taxon>
        <taxon>Dikarya</taxon>
        <taxon>Ascomycota</taxon>
        <taxon>Pezizomycotina</taxon>
        <taxon>Pezizomycetes</taxon>
        <taxon>Pezizales</taxon>
        <taxon>Pyronemataceae</taxon>
        <taxon>Sphaerosporella</taxon>
    </lineage>
</organism>
<comment type="subcellular location">
    <subcellularLocation>
        <location evidence="1">Mitochondrion membrane</location>
        <topology evidence="1">Multi-pass membrane protein</topology>
    </subcellularLocation>
</comment>
<gene>
    <name evidence="8" type="ORF">FN846DRAFT_190181</name>
</gene>
<comment type="caution">
    <text evidence="8">The sequence shown here is derived from an EMBL/GenBank/DDBJ whole genome shotgun (WGS) entry which is preliminary data.</text>
</comment>
<keyword evidence="3 7" id="KW-1133">Transmembrane helix</keyword>
<keyword evidence="2 7" id="KW-0812">Transmembrane</keyword>
<dbReference type="EMBL" id="VXIS01000174">
    <property type="protein sequence ID" value="KAA8899011.1"/>
    <property type="molecule type" value="Genomic_DNA"/>
</dbReference>
<accession>A0A5J5ENM9</accession>
<reference evidence="8 9" key="1">
    <citation type="submission" date="2019-09" db="EMBL/GenBank/DDBJ databases">
        <title>Draft genome of the ectomycorrhizal ascomycete Sphaerosporella brunnea.</title>
        <authorList>
            <consortium name="DOE Joint Genome Institute"/>
            <person name="Benucci G.M."/>
            <person name="Marozzi G."/>
            <person name="Antonielli L."/>
            <person name="Sanchez S."/>
            <person name="Marco P."/>
            <person name="Wang X."/>
            <person name="Falini L.B."/>
            <person name="Barry K."/>
            <person name="Haridas S."/>
            <person name="Lipzen A."/>
            <person name="Labutti K."/>
            <person name="Grigoriev I.V."/>
            <person name="Murat C."/>
            <person name="Martin F."/>
            <person name="Albertini E."/>
            <person name="Donnini D."/>
            <person name="Bonito G."/>
        </authorList>
    </citation>
    <scope>NUCLEOTIDE SEQUENCE [LARGE SCALE GENOMIC DNA]</scope>
    <source>
        <strain evidence="8 9">Sb_GMNB300</strain>
    </source>
</reference>
<keyword evidence="9" id="KW-1185">Reference proteome</keyword>
<evidence type="ECO:0000313" key="8">
    <source>
        <dbReference type="EMBL" id="KAA8899011.1"/>
    </source>
</evidence>
<proteinExistence type="predicted"/>
<evidence type="ECO:0000256" key="6">
    <source>
        <dbReference type="SAM" id="MobiDB-lite"/>
    </source>
</evidence>
<dbReference type="PANTHER" id="PTHR28234:SF1">
    <property type="entry name" value="NUCLEAR CONTROL OF ATPASE PROTEIN 2"/>
    <property type="match status" value="1"/>
</dbReference>
<keyword evidence="5 7" id="KW-0472">Membrane</keyword>
<dbReference type="Pfam" id="PF08637">
    <property type="entry name" value="NCA2"/>
    <property type="match status" value="1"/>
</dbReference>
<feature type="region of interest" description="Disordered" evidence="6">
    <location>
        <begin position="29"/>
        <end position="59"/>
    </location>
</feature>
<feature type="compositionally biased region" description="Basic and acidic residues" evidence="6">
    <location>
        <begin position="41"/>
        <end position="59"/>
    </location>
</feature>
<dbReference type="InterPro" id="IPR013946">
    <property type="entry name" value="NCA2-like"/>
</dbReference>
<evidence type="ECO:0000256" key="2">
    <source>
        <dbReference type="ARBA" id="ARBA00022692"/>
    </source>
</evidence>
<feature type="transmembrane region" description="Helical" evidence="7">
    <location>
        <begin position="569"/>
        <end position="594"/>
    </location>
</feature>
<keyword evidence="4" id="KW-0496">Mitochondrion</keyword>
<evidence type="ECO:0000256" key="5">
    <source>
        <dbReference type="ARBA" id="ARBA00023136"/>
    </source>
</evidence>
<dbReference type="PANTHER" id="PTHR28234">
    <property type="entry name" value="NUCLEAR CONTROL OF ATPASE PROTEIN 2"/>
    <property type="match status" value="1"/>
</dbReference>
<dbReference type="Proteomes" id="UP000326924">
    <property type="component" value="Unassembled WGS sequence"/>
</dbReference>
<evidence type="ECO:0000313" key="9">
    <source>
        <dbReference type="Proteomes" id="UP000326924"/>
    </source>
</evidence>
<evidence type="ECO:0000256" key="3">
    <source>
        <dbReference type="ARBA" id="ARBA00022989"/>
    </source>
</evidence>
<dbReference type="GO" id="GO:0005741">
    <property type="term" value="C:mitochondrial outer membrane"/>
    <property type="evidence" value="ECO:0007669"/>
    <property type="project" value="TreeGrafter"/>
</dbReference>
<sequence>MYLTTCQIRRLDAQLDKLQLTQLDRVAITEPASPTAPGARSEAEAAQHDRRQFEPSEHARTLQRVIRQLGTATEGTPSPRKLIQLLQEANITYDASRVDAATEAEGEHRHYERELEWLLISKAAIQTYGIVLTSLVEQTLPLSQDLYYWDEVLSSYQYIALYWLQTAPHRLLGFSRGVYSESLVRLQELREMERPQFLRRTPEASVVEELVSLRQETLSETARKFYSLVKTTLHDRINIHRFTAMSPFALARHEIRQKQASIRKLREMQASALGVLIGEGLSFEFDDDHEEWRGIIERAVLLMENVVRNVASVEDQSLDEFEETVFIFDRHEDDETRKEDMLGSTGSLQVQSSAEAPDVKVTAELCSHLQEILTEYLPAQAVASKEIIKLHGRPSWLTRYWLPATALLLSSTTILRILVNRQAEITTWIRELGATMVDFWANWVVEPTKKVIGTIRHSEDSEVALMSRKSLTADMESLERMVVDFAIDNPNSTGDTQLTPEQIEILRQNVKEGDLTPVLRAYEHDLRKPFKGAVTGELVRALLIQIQKTKVDVEVAIAGIDRLLKSQELVFGMVGLTPGLFISVVTARWIAGLFRGKQIRAGKMKEQIVRRLRSVDRIFTASGAIRGQNQGCLNYKEHGLLLCEVHVLREDARRVLSKALWGDFVADLDELVDVRGGVQKQMKIMERIRWAYGHWLQ</sequence>
<evidence type="ECO:0000256" key="7">
    <source>
        <dbReference type="SAM" id="Phobius"/>
    </source>
</evidence>
<dbReference type="OrthoDB" id="413313at2759"/>